<dbReference type="Gene3D" id="3.10.360.40">
    <property type="match status" value="1"/>
</dbReference>
<keyword evidence="16" id="KW-1160">Virus entry into host cell</keyword>
<keyword evidence="11" id="KW-0730">Sialic acid</keyword>
<evidence type="ECO:0000256" key="4">
    <source>
        <dbReference type="ARBA" id="ARBA00022521"/>
    </source>
</evidence>
<evidence type="ECO:0000256" key="8">
    <source>
        <dbReference type="ARBA" id="ARBA00022844"/>
    </source>
</evidence>
<evidence type="ECO:0000256" key="12">
    <source>
        <dbReference type="ARBA" id="ARBA00022989"/>
    </source>
</evidence>
<evidence type="ECO:0000256" key="10">
    <source>
        <dbReference type="ARBA" id="ARBA00022879"/>
    </source>
</evidence>
<feature type="domain" description="Herpesvirus glycoprotein H C-terminal" evidence="19">
    <location>
        <begin position="688"/>
        <end position="822"/>
    </location>
</feature>
<feature type="region of interest" description="Disordered" evidence="17">
    <location>
        <begin position="115"/>
        <end position="144"/>
    </location>
</feature>
<keyword evidence="14 18" id="KW-0472">Membrane</keyword>
<dbReference type="InterPro" id="IPR035305">
    <property type="entry name" value="Herpes_glycoH_C"/>
</dbReference>
<proteinExistence type="inferred from homology"/>
<evidence type="ECO:0000256" key="16">
    <source>
        <dbReference type="ARBA" id="ARBA00023296"/>
    </source>
</evidence>
<dbReference type="Gene3D" id="3.30.500.50">
    <property type="match status" value="1"/>
</dbReference>
<comment type="subcellular location">
    <subcellularLocation>
        <location evidence="1">Virion membrane</location>
        <topology evidence="1">Single-pass type I membrane protein</topology>
    </subcellularLocation>
</comment>
<dbReference type="GO" id="GO:0046718">
    <property type="term" value="P:symbiont entry into host cell"/>
    <property type="evidence" value="ECO:0007669"/>
    <property type="project" value="UniProtKB-KW"/>
</dbReference>
<evidence type="ECO:0000313" key="21">
    <source>
        <dbReference type="Proteomes" id="UP000127069"/>
    </source>
</evidence>
<dbReference type="GO" id="GO:0019064">
    <property type="term" value="P:fusion of virus membrane with host plasma membrane"/>
    <property type="evidence" value="ECO:0007669"/>
    <property type="project" value="UniProtKB-KW"/>
</dbReference>
<dbReference type="OrthoDB" id="3384at10239"/>
<dbReference type="GeneID" id="9829335"/>
<dbReference type="HAMAP" id="MF_04033">
    <property type="entry name" value="HSV_GH"/>
    <property type="match status" value="1"/>
</dbReference>
<keyword evidence="13" id="KW-1039">Host endosome</keyword>
<accession>E2IUE8</accession>
<keyword evidence="10 20" id="KW-0261">Viral envelope protein</keyword>
<protein>
    <submittedName>
        <fullName evidence="20">Envelope glycoprotein H</fullName>
    </submittedName>
</protein>
<dbReference type="Pfam" id="PF17488">
    <property type="entry name" value="Herpes_glycoH_C"/>
    <property type="match status" value="1"/>
</dbReference>
<keyword evidence="7" id="KW-0732">Signal</keyword>
<dbReference type="KEGG" id="vg:9829335"/>
<dbReference type="Gene3D" id="1.20.58.1340">
    <property type="match status" value="1"/>
</dbReference>
<organismHost>
    <name type="scientific">Saimiri</name>
    <name type="common">squirrel monkeys</name>
    <dbReference type="NCBI Taxonomy" id="9520"/>
</organismHost>
<dbReference type="Proteomes" id="UP000127069">
    <property type="component" value="Segment"/>
</dbReference>
<organismHost>
    <name type="scientific">Callithrix</name>
    <dbReference type="NCBI Taxonomy" id="9481"/>
</organismHost>
<evidence type="ECO:0000256" key="5">
    <source>
        <dbReference type="ARBA" id="ARBA00022595"/>
    </source>
</evidence>
<gene>
    <name evidence="20" type="primary">UL22</name>
</gene>
<keyword evidence="9" id="KW-1043">Host membrane</keyword>
<evidence type="ECO:0000259" key="19">
    <source>
        <dbReference type="Pfam" id="PF17488"/>
    </source>
</evidence>
<evidence type="ECO:0000256" key="9">
    <source>
        <dbReference type="ARBA" id="ARBA00022870"/>
    </source>
</evidence>
<evidence type="ECO:0000256" key="15">
    <source>
        <dbReference type="ARBA" id="ARBA00023180"/>
    </source>
</evidence>
<organism evidence="20 21">
    <name type="scientific">Saimiriine herpesvirus 1 (strain MV-5-4-PSL)</name>
    <name type="common">SaHV-1</name>
    <name type="synonym">Marmoset herpesvirus</name>
    <dbReference type="NCBI Taxonomy" id="10353"/>
    <lineage>
        <taxon>Viruses</taxon>
        <taxon>Duplodnaviria</taxon>
        <taxon>Heunggongvirae</taxon>
        <taxon>Peploviricota</taxon>
        <taxon>Herviviricetes</taxon>
        <taxon>Herpesvirales</taxon>
        <taxon>Orthoherpesviridae</taxon>
        <taxon>Alphaherpesvirinae</taxon>
        <taxon>Simplexvirus</taxon>
        <taxon>Simplexvirus saimiriinealpha1</taxon>
    </lineage>
</organism>
<dbReference type="Gene3D" id="2.60.40.3190">
    <property type="entry name" value="Herpesvirus glycoprotein H, C-terminal domain"/>
    <property type="match status" value="1"/>
</dbReference>
<dbReference type="GO" id="GO:0055036">
    <property type="term" value="C:virion membrane"/>
    <property type="evidence" value="ECO:0007669"/>
    <property type="project" value="UniProtKB-SubCell"/>
</dbReference>
<evidence type="ECO:0000256" key="18">
    <source>
        <dbReference type="SAM" id="Phobius"/>
    </source>
</evidence>
<keyword evidence="21" id="KW-1185">Reference proteome</keyword>
<feature type="region of interest" description="Disordered" evidence="17">
    <location>
        <begin position="173"/>
        <end position="212"/>
    </location>
</feature>
<evidence type="ECO:0000256" key="14">
    <source>
        <dbReference type="ARBA" id="ARBA00023136"/>
    </source>
</evidence>
<keyword evidence="12 18" id="KW-1133">Transmembrane helix</keyword>
<name>E2IUE8_SHV1</name>
<keyword evidence="3" id="KW-1032">Host cell membrane</keyword>
<keyword evidence="2" id="KW-1168">Fusion of virus membrane with host membrane</keyword>
<evidence type="ECO:0000256" key="17">
    <source>
        <dbReference type="SAM" id="MobiDB-lite"/>
    </source>
</evidence>
<evidence type="ECO:0000256" key="11">
    <source>
        <dbReference type="ARBA" id="ARBA00022981"/>
    </source>
</evidence>
<evidence type="ECO:0000256" key="13">
    <source>
        <dbReference type="ARBA" id="ARBA00023046"/>
    </source>
</evidence>
<evidence type="ECO:0000313" key="20">
    <source>
        <dbReference type="EMBL" id="ADO13806.1"/>
    </source>
</evidence>
<dbReference type="GO" id="GO:0019031">
    <property type="term" value="C:viral envelope"/>
    <property type="evidence" value="ECO:0007669"/>
    <property type="project" value="UniProtKB-KW"/>
</dbReference>
<evidence type="ECO:0000256" key="6">
    <source>
        <dbReference type="ARBA" id="ARBA00022692"/>
    </source>
</evidence>
<dbReference type="InterPro" id="IPR003493">
    <property type="entry name" value="Herpes_gH"/>
</dbReference>
<evidence type="ECO:0000256" key="7">
    <source>
        <dbReference type="ARBA" id="ARBA00022729"/>
    </source>
</evidence>
<dbReference type="RefSeq" id="YP_003933818.1">
    <property type="nucleotide sequence ID" value="NC_014567.1"/>
</dbReference>
<reference evidence="20 21" key="1">
    <citation type="journal article" date="2011" name="Virology">
        <title>Structure and sequence of the saimiriine herpesvirus 1 genome.</title>
        <authorList>
            <person name="Tyler S."/>
            <person name="Severini A."/>
            <person name="Black D."/>
            <person name="Walker M."/>
            <person name="Eberle R."/>
        </authorList>
    </citation>
    <scope>NUCLEOTIDE SEQUENCE [LARGE SCALE GENOMIC DNA]</scope>
    <source>
        <strain evidence="20">MV 5-4</strain>
    </source>
</reference>
<keyword evidence="15" id="KW-0325">Glycoprotein</keyword>
<sequence length="871" mass="94300">MLRSTLSLPGRPGMLLRLWVACTVVLAEAKADTPPHPLPYDAERHLWTPSLARPGEVSGGGLDPPPSLNLTATTVIFGQWYSPDHIFFMITNQDFPRDTGHLLYILKSTMAGRTPPPSWGGGSAAFSHGSRKSRDFTPTPGLQHNPAATALLRSRYLVDYAAITDYHDLNVPRGADTATPQRPNGRRHVPPWASAHGESKTGVAGARGESETRRLSSVTAGEALNASTVWLDALQLLRPPTSHVYRSPSAAVWPAYVWTLGELVVGSSEALARARYGVEFMSLTLSTRNGTPAEVVVVPRGDALYLVGETRDVFAVPAPGPPRGPRYRVHLISALSEPEDAAALAALGQVAAYPEESLNYAYHFSRAYALLVRGTSQACLEAQSGGSSVFWRAAGRLGTAGFAFLTSALESKRVPLEDVLEFLFHARVLGRLVLSAASECGDASASRKTDLPFLRVGVWAASAQREMRERFSALATELSSDEKAPVSALSRALQLALVSDDPHARARAAPVAVAVVDAVYRDFLAGNFVWSPALGRALFLASATILAAPVPDPKTTREAAARHDEWRARARRVLLLNTALCTSDAAADSNYRLRRAMETSDHQSSLFLLPDAFSPCSYSLRFDLASDSAIFEALALAHDGSDEPLSEVLGDTQQVARAMDHWTDRRRLVRAYLPETTRRCPHLTEDIDPLVAIPIAHNASFLVTRTPPPRGRSYKLGGVDVKRPLVVTYMTAACDHVYSEVEPKRLLRPESRADASLLGSVFLRYTSAGEVMATLVIDSLEAQQRLAGEERAGDEEEPRDVFTSLTPSTALLLFPNGTVVHLLAFDRRQQIAVPTAVIVATVLGVFFVAGALAGLVRIVWTVTPSLCWSKQ</sequence>
<evidence type="ECO:0000256" key="2">
    <source>
        <dbReference type="ARBA" id="ARBA00022506"/>
    </source>
</evidence>
<dbReference type="Pfam" id="PF02489">
    <property type="entry name" value="Herpes_glycop_H"/>
    <property type="match status" value="1"/>
</dbReference>
<keyword evidence="5" id="KW-1162">Viral penetration into host cytoplasm</keyword>
<keyword evidence="4" id="KW-1169">Fusion of virus membrane with host cell membrane</keyword>
<feature type="transmembrane region" description="Helical" evidence="18">
    <location>
        <begin position="837"/>
        <end position="860"/>
    </location>
</feature>
<dbReference type="InterPro" id="IPR038172">
    <property type="entry name" value="Herpes_glycoH_C_sf"/>
</dbReference>
<dbReference type="EMBL" id="HM625781">
    <property type="protein sequence ID" value="ADO13806.1"/>
    <property type="molecule type" value="Genomic_DNA"/>
</dbReference>
<evidence type="ECO:0000256" key="1">
    <source>
        <dbReference type="ARBA" id="ARBA00004563"/>
    </source>
</evidence>
<keyword evidence="8" id="KW-0946">Virion</keyword>
<evidence type="ECO:0000256" key="3">
    <source>
        <dbReference type="ARBA" id="ARBA00022511"/>
    </source>
</evidence>
<keyword evidence="6 18" id="KW-0812">Transmembrane</keyword>